<name>A0A9P0H6B6_NEZVI</name>
<keyword evidence="12" id="KW-1185">Reference proteome</keyword>
<accession>A0A9P0H6B6</accession>
<sequence>MAVQVVMDKKVYRVGSRESELALIQTNLVIEYLQEKYPKCKFDIVTMSTLGDQILDKPLPKIGEKSLFTKELETALENGSVDFVVHSLKDMPTSLPNGLAIGAILEREDPRDAILLNTKLRGSTLSSLPENSVIGTSSLRRTAQLRRKYPHLVIKDIRGNLQTRLRKLEQGHYDGIVLAAAGVNRMGWEHHISKILDNDEMMYAVGQGALAVECRSKDCKYFSSLNHEETVLRTIAERSLLCALGGGCSAPVAVCSEYKDETLKLTAAVWSLDGQITVHMDAECDINEKVDESKRLPLYCGISDCGLNQQKVLRAFCLGSDLAKSMSEKGALRIIEEAKASIAATI</sequence>
<feature type="domain" description="Porphobilinogen deaminase C-terminal" evidence="10">
    <location>
        <begin position="232"/>
        <end position="297"/>
    </location>
</feature>
<evidence type="ECO:0000256" key="2">
    <source>
        <dbReference type="ARBA" id="ARBA00002869"/>
    </source>
</evidence>
<dbReference type="InterPro" id="IPR022418">
    <property type="entry name" value="Porphobilinogen_deaminase_C"/>
</dbReference>
<keyword evidence="7" id="KW-0627">Porphyrin biosynthesis</keyword>
<dbReference type="PRINTS" id="PR00151">
    <property type="entry name" value="PORPHBDMNASE"/>
</dbReference>
<dbReference type="FunFam" id="3.40.190.10:FF:000004">
    <property type="entry name" value="Porphobilinogen deaminase"/>
    <property type="match status" value="1"/>
</dbReference>
<dbReference type="SUPFAM" id="SSF53850">
    <property type="entry name" value="Periplasmic binding protein-like II"/>
    <property type="match status" value="1"/>
</dbReference>
<evidence type="ECO:0000256" key="1">
    <source>
        <dbReference type="ARBA" id="ARBA00001916"/>
    </source>
</evidence>
<dbReference type="PROSITE" id="PS00533">
    <property type="entry name" value="PORPHOBILINOGEN_DEAM"/>
    <property type="match status" value="1"/>
</dbReference>
<evidence type="ECO:0000256" key="3">
    <source>
        <dbReference type="ARBA" id="ARBA00004735"/>
    </source>
</evidence>
<evidence type="ECO:0000256" key="8">
    <source>
        <dbReference type="ARBA" id="ARBA00033064"/>
    </source>
</evidence>
<dbReference type="OrthoDB" id="564646at2759"/>
<dbReference type="NCBIfam" id="TIGR00212">
    <property type="entry name" value="hemC"/>
    <property type="match status" value="1"/>
</dbReference>
<evidence type="ECO:0000256" key="5">
    <source>
        <dbReference type="ARBA" id="ARBA00012655"/>
    </source>
</evidence>
<evidence type="ECO:0000259" key="10">
    <source>
        <dbReference type="Pfam" id="PF03900"/>
    </source>
</evidence>
<evidence type="ECO:0000313" key="11">
    <source>
        <dbReference type="EMBL" id="CAH1396275.1"/>
    </source>
</evidence>
<dbReference type="InterPro" id="IPR022419">
    <property type="entry name" value="Porphobilin_deaminase_cofac_BS"/>
</dbReference>
<evidence type="ECO:0000256" key="6">
    <source>
        <dbReference type="ARBA" id="ARBA00022679"/>
    </source>
</evidence>
<dbReference type="EMBL" id="OV725079">
    <property type="protein sequence ID" value="CAH1396275.1"/>
    <property type="molecule type" value="Genomic_DNA"/>
</dbReference>
<dbReference type="CDD" id="cd13645">
    <property type="entry name" value="PBP2_HuPBGD_like"/>
    <property type="match status" value="1"/>
</dbReference>
<dbReference type="Gene3D" id="3.30.160.40">
    <property type="entry name" value="Porphobilinogen deaminase, C-terminal domain"/>
    <property type="match status" value="1"/>
</dbReference>
<dbReference type="PANTHER" id="PTHR11557">
    <property type="entry name" value="PORPHOBILINOGEN DEAMINASE"/>
    <property type="match status" value="1"/>
</dbReference>
<dbReference type="PANTHER" id="PTHR11557:SF0">
    <property type="entry name" value="PORPHOBILINOGEN DEAMINASE"/>
    <property type="match status" value="1"/>
</dbReference>
<protein>
    <recommendedName>
        <fullName evidence="5">hydroxymethylbilane synthase</fullName>
        <ecNumber evidence="5">2.5.1.61</ecNumber>
    </recommendedName>
    <alternativeName>
        <fullName evidence="8">Hydroxymethylbilane synthase</fullName>
    </alternativeName>
</protein>
<keyword evidence="6" id="KW-0808">Transferase</keyword>
<dbReference type="Pfam" id="PF03900">
    <property type="entry name" value="Porphobil_deamC"/>
    <property type="match status" value="1"/>
</dbReference>
<evidence type="ECO:0000256" key="4">
    <source>
        <dbReference type="ARBA" id="ARBA00005638"/>
    </source>
</evidence>
<evidence type="ECO:0000256" key="7">
    <source>
        <dbReference type="ARBA" id="ARBA00023244"/>
    </source>
</evidence>
<organism evidence="11 12">
    <name type="scientific">Nezara viridula</name>
    <name type="common">Southern green stink bug</name>
    <name type="synonym">Cimex viridulus</name>
    <dbReference type="NCBI Taxonomy" id="85310"/>
    <lineage>
        <taxon>Eukaryota</taxon>
        <taxon>Metazoa</taxon>
        <taxon>Ecdysozoa</taxon>
        <taxon>Arthropoda</taxon>
        <taxon>Hexapoda</taxon>
        <taxon>Insecta</taxon>
        <taxon>Pterygota</taxon>
        <taxon>Neoptera</taxon>
        <taxon>Paraneoptera</taxon>
        <taxon>Hemiptera</taxon>
        <taxon>Heteroptera</taxon>
        <taxon>Panheteroptera</taxon>
        <taxon>Pentatomomorpha</taxon>
        <taxon>Pentatomoidea</taxon>
        <taxon>Pentatomidae</taxon>
        <taxon>Pentatominae</taxon>
        <taxon>Nezara</taxon>
    </lineage>
</organism>
<dbReference type="Pfam" id="PF01379">
    <property type="entry name" value="Porphobil_deam"/>
    <property type="match status" value="1"/>
</dbReference>
<dbReference type="Proteomes" id="UP001152798">
    <property type="component" value="Chromosome 3"/>
</dbReference>
<dbReference type="Gene3D" id="3.40.190.10">
    <property type="entry name" value="Periplasmic binding protein-like II"/>
    <property type="match status" value="2"/>
</dbReference>
<dbReference type="GO" id="GO:0005737">
    <property type="term" value="C:cytoplasm"/>
    <property type="evidence" value="ECO:0007669"/>
    <property type="project" value="TreeGrafter"/>
</dbReference>
<dbReference type="EC" id="2.5.1.61" evidence="5"/>
<dbReference type="PIRSF" id="PIRSF001438">
    <property type="entry name" value="4pyrrol_synth_OHMeBilane_synth"/>
    <property type="match status" value="1"/>
</dbReference>
<dbReference type="AlphaFoldDB" id="A0A9P0H6B6"/>
<dbReference type="FunFam" id="3.40.190.10:FF:000005">
    <property type="entry name" value="Porphobilinogen deaminase"/>
    <property type="match status" value="1"/>
</dbReference>
<evidence type="ECO:0000313" key="12">
    <source>
        <dbReference type="Proteomes" id="UP001152798"/>
    </source>
</evidence>
<dbReference type="GO" id="GO:0004418">
    <property type="term" value="F:hydroxymethylbilane synthase activity"/>
    <property type="evidence" value="ECO:0007669"/>
    <property type="project" value="UniProtKB-EC"/>
</dbReference>
<dbReference type="InterPro" id="IPR036803">
    <property type="entry name" value="Porphobilinogen_deaminase_C_sf"/>
</dbReference>
<comment type="similarity">
    <text evidence="4">Belongs to the HMBS family.</text>
</comment>
<gene>
    <name evidence="11" type="ORF">NEZAVI_LOCUS6377</name>
</gene>
<proteinExistence type="inferred from homology"/>
<dbReference type="InterPro" id="IPR000860">
    <property type="entry name" value="HemC"/>
</dbReference>
<reference evidence="11" key="1">
    <citation type="submission" date="2022-01" db="EMBL/GenBank/DDBJ databases">
        <authorList>
            <person name="King R."/>
        </authorList>
    </citation>
    <scope>NUCLEOTIDE SEQUENCE</scope>
</reference>
<dbReference type="SUPFAM" id="SSF54782">
    <property type="entry name" value="Porphobilinogen deaminase (hydroxymethylbilane synthase), C-terminal domain"/>
    <property type="match status" value="1"/>
</dbReference>
<dbReference type="HAMAP" id="MF_00260">
    <property type="entry name" value="Porphobil_deam"/>
    <property type="match status" value="1"/>
</dbReference>
<dbReference type="InterPro" id="IPR022417">
    <property type="entry name" value="Porphobilin_deaminase_N"/>
</dbReference>
<comment type="cofactor">
    <cofactor evidence="1">
        <name>dipyrromethane</name>
        <dbReference type="ChEBI" id="CHEBI:60342"/>
    </cofactor>
</comment>
<dbReference type="GO" id="GO:0006783">
    <property type="term" value="P:heme biosynthetic process"/>
    <property type="evidence" value="ECO:0007669"/>
    <property type="project" value="TreeGrafter"/>
</dbReference>
<comment type="function">
    <text evidence="2">Tetrapolymerization of the monopyrrole PBG into the hydroxymethylbilane pre-uroporphyrinogen in several discrete steps.</text>
</comment>
<feature type="domain" description="Porphobilinogen deaminase N-terminal" evidence="9">
    <location>
        <begin position="13"/>
        <end position="220"/>
    </location>
</feature>
<evidence type="ECO:0000259" key="9">
    <source>
        <dbReference type="Pfam" id="PF01379"/>
    </source>
</evidence>
<comment type="pathway">
    <text evidence="3">Porphyrin-containing compound metabolism; protoporphyrin-IX biosynthesis; coproporphyrinogen-III from 5-aminolevulinate: step 2/4.</text>
</comment>